<dbReference type="PROSITE" id="PS50280">
    <property type="entry name" value="SET"/>
    <property type="match status" value="1"/>
</dbReference>
<comment type="caution">
    <text evidence="2">The sequence shown here is derived from an EMBL/GenBank/DDBJ whole genome shotgun (WGS) entry which is preliminary data.</text>
</comment>
<dbReference type="AlphaFoldDB" id="A0A9N8WNA5"/>
<keyword evidence="3" id="KW-1185">Reference proteome</keyword>
<evidence type="ECO:0000313" key="2">
    <source>
        <dbReference type="EMBL" id="CAG8490356.1"/>
    </source>
</evidence>
<dbReference type="InterPro" id="IPR001214">
    <property type="entry name" value="SET_dom"/>
</dbReference>
<organism evidence="2 3">
    <name type="scientific">Ambispora leptoticha</name>
    <dbReference type="NCBI Taxonomy" id="144679"/>
    <lineage>
        <taxon>Eukaryota</taxon>
        <taxon>Fungi</taxon>
        <taxon>Fungi incertae sedis</taxon>
        <taxon>Mucoromycota</taxon>
        <taxon>Glomeromycotina</taxon>
        <taxon>Glomeromycetes</taxon>
        <taxon>Archaeosporales</taxon>
        <taxon>Ambisporaceae</taxon>
        <taxon>Ambispora</taxon>
    </lineage>
</organism>
<protein>
    <submittedName>
        <fullName evidence="2">6788_t:CDS:1</fullName>
    </submittedName>
</protein>
<dbReference type="SUPFAM" id="SSF82199">
    <property type="entry name" value="SET domain"/>
    <property type="match status" value="1"/>
</dbReference>
<dbReference type="Gene3D" id="2.170.270.10">
    <property type="entry name" value="SET domain"/>
    <property type="match status" value="1"/>
</dbReference>
<feature type="domain" description="SET" evidence="1">
    <location>
        <begin position="72"/>
        <end position="193"/>
    </location>
</feature>
<reference evidence="2" key="1">
    <citation type="submission" date="2021-06" db="EMBL/GenBank/DDBJ databases">
        <authorList>
            <person name="Kallberg Y."/>
            <person name="Tangrot J."/>
            <person name="Rosling A."/>
        </authorList>
    </citation>
    <scope>NUCLEOTIDE SEQUENCE</scope>
    <source>
        <strain evidence="2">FL130A</strain>
    </source>
</reference>
<evidence type="ECO:0000313" key="3">
    <source>
        <dbReference type="Proteomes" id="UP000789508"/>
    </source>
</evidence>
<name>A0A9N8WNA5_9GLOM</name>
<gene>
    <name evidence="2" type="ORF">ALEPTO_LOCUS2949</name>
</gene>
<dbReference type="Proteomes" id="UP000789508">
    <property type="component" value="Unassembled WGS sequence"/>
</dbReference>
<dbReference type="InterPro" id="IPR046341">
    <property type="entry name" value="SET_dom_sf"/>
</dbReference>
<proteinExistence type="predicted"/>
<accession>A0A9N8WNA5</accession>
<sequence length="193" mass="21700">MMTTNKEKKRIPPNWPKEIKYLSENIFSPNDLSTNIRNHFSDQNLTKQYPNHPFTSSPLPPIVFAPPSQPSPVVKILSLSNSNHPAAPGRGLFAKKDLRERELIVCYTGKVTTTTGRINTRNNINDKGDDDEKDNIDNNYVEARFINDYRSIAAKPNAAFNEFIDARTGELKMGVWVMPGIGKIKKGDEILAS</sequence>
<dbReference type="OrthoDB" id="2017893at2759"/>
<evidence type="ECO:0000259" key="1">
    <source>
        <dbReference type="PROSITE" id="PS50280"/>
    </source>
</evidence>
<dbReference type="EMBL" id="CAJVPS010000494">
    <property type="protein sequence ID" value="CAG8490356.1"/>
    <property type="molecule type" value="Genomic_DNA"/>
</dbReference>